<proteinExistence type="inferred from homology"/>
<keyword evidence="1" id="KW-0862">Zinc</keyword>
<keyword evidence="1" id="KW-0804">Transcription</keyword>
<sequence length="138" mass="15476">MALALLFTVVSIHLTLTFMSVTINLHFRSSASFSMPSQYVIHVIEALRGEGLKLAEKIASSSLVTLDWISKCNCNGIVFIQPDPSNGVYLTHSNSPSPLPMFFLKFFLKCNQNCLKNAGNPRDMRRFQTFETLCTLIQ</sequence>
<feature type="domain" description="Transcription factor COE DNA-binding" evidence="2">
    <location>
        <begin position="98"/>
        <end position="129"/>
    </location>
</feature>
<comment type="subcellular location">
    <subcellularLocation>
        <location evidence="1">Nucleus</location>
    </subcellularLocation>
</comment>
<evidence type="ECO:0000313" key="3">
    <source>
        <dbReference type="EMBL" id="CAD7624785.1"/>
    </source>
</evidence>
<dbReference type="Proteomes" id="UP000759131">
    <property type="component" value="Unassembled WGS sequence"/>
</dbReference>
<dbReference type="Gene3D" id="2.60.40.3180">
    <property type="entry name" value="Transcription factor COE1, DNA-binding domain"/>
    <property type="match status" value="1"/>
</dbReference>
<evidence type="ECO:0000256" key="1">
    <source>
        <dbReference type="RuleBase" id="RU004489"/>
    </source>
</evidence>
<dbReference type="InterPro" id="IPR032200">
    <property type="entry name" value="COE_DBD"/>
</dbReference>
<keyword evidence="1" id="KW-0805">Transcription regulation</keyword>
<evidence type="ECO:0000259" key="2">
    <source>
        <dbReference type="Pfam" id="PF16422"/>
    </source>
</evidence>
<keyword evidence="1" id="KW-0479">Metal-binding</keyword>
<dbReference type="OrthoDB" id="25246at2759"/>
<organism evidence="3">
    <name type="scientific">Medioppia subpectinata</name>
    <dbReference type="NCBI Taxonomy" id="1979941"/>
    <lineage>
        <taxon>Eukaryota</taxon>
        <taxon>Metazoa</taxon>
        <taxon>Ecdysozoa</taxon>
        <taxon>Arthropoda</taxon>
        <taxon>Chelicerata</taxon>
        <taxon>Arachnida</taxon>
        <taxon>Acari</taxon>
        <taxon>Acariformes</taxon>
        <taxon>Sarcoptiformes</taxon>
        <taxon>Oribatida</taxon>
        <taxon>Brachypylina</taxon>
        <taxon>Oppioidea</taxon>
        <taxon>Oppiidae</taxon>
        <taxon>Medioppia</taxon>
    </lineage>
</organism>
<gene>
    <name evidence="3" type="ORF">OSB1V03_LOCUS5225</name>
</gene>
<protein>
    <recommendedName>
        <fullName evidence="2">Transcription factor COE DNA-binding domain-containing protein</fullName>
    </recommendedName>
</protein>
<dbReference type="InterPro" id="IPR003523">
    <property type="entry name" value="Transcription_factor_COE"/>
</dbReference>
<comment type="similarity">
    <text evidence="1">Belongs to the COE family.</text>
</comment>
<dbReference type="Pfam" id="PF16422">
    <property type="entry name" value="COE1_DBD"/>
    <property type="match status" value="1"/>
</dbReference>
<keyword evidence="1" id="KW-0217">Developmental protein</keyword>
<keyword evidence="1" id="KW-0238">DNA-binding</keyword>
<dbReference type="PANTHER" id="PTHR10747">
    <property type="entry name" value="TRANSCRIPTION FACTOR COE FAMILY MEMBER"/>
    <property type="match status" value="1"/>
</dbReference>
<dbReference type="GO" id="GO:0008270">
    <property type="term" value="F:zinc ion binding"/>
    <property type="evidence" value="ECO:0007669"/>
    <property type="project" value="UniProtKB-KW"/>
</dbReference>
<dbReference type="GO" id="GO:0006355">
    <property type="term" value="P:regulation of DNA-templated transcription"/>
    <property type="evidence" value="ECO:0007669"/>
    <property type="project" value="InterPro"/>
</dbReference>
<evidence type="ECO:0000313" key="4">
    <source>
        <dbReference type="Proteomes" id="UP000759131"/>
    </source>
</evidence>
<dbReference type="GO" id="GO:0003677">
    <property type="term" value="F:DNA binding"/>
    <property type="evidence" value="ECO:0007669"/>
    <property type="project" value="UniProtKB-KW"/>
</dbReference>
<keyword evidence="1" id="KW-0863">Zinc-finger</keyword>
<reference evidence="3" key="1">
    <citation type="submission" date="2020-11" db="EMBL/GenBank/DDBJ databases">
        <authorList>
            <person name="Tran Van P."/>
        </authorList>
    </citation>
    <scope>NUCLEOTIDE SEQUENCE</scope>
</reference>
<keyword evidence="1" id="KW-0539">Nucleus</keyword>
<keyword evidence="4" id="KW-1185">Reference proteome</keyword>
<dbReference type="EMBL" id="OC857140">
    <property type="protein sequence ID" value="CAD7624785.1"/>
    <property type="molecule type" value="Genomic_DNA"/>
</dbReference>
<dbReference type="InterPro" id="IPR038173">
    <property type="entry name" value="COE_DBD_sf"/>
</dbReference>
<dbReference type="GO" id="GO:0005634">
    <property type="term" value="C:nucleus"/>
    <property type="evidence" value="ECO:0007669"/>
    <property type="project" value="UniProtKB-SubCell"/>
</dbReference>
<accession>A0A7R9PYL8</accession>
<dbReference type="AlphaFoldDB" id="A0A7R9PYL8"/>
<dbReference type="EMBL" id="CAJPIZ010002565">
    <property type="protein sequence ID" value="CAG2105215.1"/>
    <property type="molecule type" value="Genomic_DNA"/>
</dbReference>
<name>A0A7R9PYL8_9ACAR</name>